<evidence type="ECO:0000256" key="6">
    <source>
        <dbReference type="SAM" id="MobiDB-lite"/>
    </source>
</evidence>
<dbReference type="GO" id="GO:0005634">
    <property type="term" value="C:nucleus"/>
    <property type="evidence" value="ECO:0007669"/>
    <property type="project" value="UniProtKB-SubCell"/>
</dbReference>
<dbReference type="Proteomes" id="UP000827549">
    <property type="component" value="Chromosome 3"/>
</dbReference>
<organism evidence="9 10">
    <name type="scientific">Vanrija pseudolonga</name>
    <dbReference type="NCBI Taxonomy" id="143232"/>
    <lineage>
        <taxon>Eukaryota</taxon>
        <taxon>Fungi</taxon>
        <taxon>Dikarya</taxon>
        <taxon>Basidiomycota</taxon>
        <taxon>Agaricomycotina</taxon>
        <taxon>Tremellomycetes</taxon>
        <taxon>Trichosporonales</taxon>
        <taxon>Trichosporonaceae</taxon>
        <taxon>Vanrija</taxon>
    </lineage>
</organism>
<proteinExistence type="predicted"/>
<feature type="domain" description="Transcription factor tau subunit sfc3/Tfc3 C-terminal" evidence="8">
    <location>
        <begin position="1720"/>
        <end position="2099"/>
    </location>
</feature>
<feature type="compositionally biased region" description="Polar residues" evidence="6">
    <location>
        <begin position="1016"/>
        <end position="1044"/>
    </location>
</feature>
<feature type="compositionally biased region" description="Basic and acidic residues" evidence="6">
    <location>
        <begin position="698"/>
        <end position="715"/>
    </location>
</feature>
<evidence type="ECO:0000256" key="4">
    <source>
        <dbReference type="ARBA" id="ARBA00023163"/>
    </source>
</evidence>
<evidence type="ECO:0000259" key="7">
    <source>
        <dbReference type="Pfam" id="PF04182"/>
    </source>
</evidence>
<evidence type="ECO:0000256" key="1">
    <source>
        <dbReference type="ARBA" id="ARBA00004123"/>
    </source>
</evidence>
<evidence type="ECO:0000313" key="9">
    <source>
        <dbReference type="EMBL" id="WOO80976.1"/>
    </source>
</evidence>
<dbReference type="PANTHER" id="PTHR15180">
    <property type="entry name" value="GENERAL TRANSCRIPTION FACTOR 3C POLYPEPTIDE 1"/>
    <property type="match status" value="1"/>
</dbReference>
<feature type="compositionally biased region" description="Low complexity" evidence="6">
    <location>
        <begin position="839"/>
        <end position="856"/>
    </location>
</feature>
<evidence type="ECO:0000256" key="3">
    <source>
        <dbReference type="ARBA" id="ARBA00023125"/>
    </source>
</evidence>
<evidence type="ECO:0000313" key="10">
    <source>
        <dbReference type="Proteomes" id="UP000827549"/>
    </source>
</evidence>
<feature type="region of interest" description="Disordered" evidence="6">
    <location>
        <begin position="776"/>
        <end position="1070"/>
    </location>
</feature>
<dbReference type="RefSeq" id="XP_062627008.1">
    <property type="nucleotide sequence ID" value="XM_062771024.1"/>
</dbReference>
<feature type="region of interest" description="Disordered" evidence="6">
    <location>
        <begin position="70"/>
        <end position="90"/>
    </location>
</feature>
<feature type="compositionally biased region" description="Low complexity" evidence="6">
    <location>
        <begin position="986"/>
        <end position="1010"/>
    </location>
</feature>
<protein>
    <recommendedName>
        <fullName evidence="11">B-block binding subunit of TFIIIC domain-containing protein</fullName>
    </recommendedName>
</protein>
<dbReference type="EMBL" id="CP086716">
    <property type="protein sequence ID" value="WOO80976.1"/>
    <property type="molecule type" value="Genomic_DNA"/>
</dbReference>
<feature type="region of interest" description="Disordered" evidence="6">
    <location>
        <begin position="653"/>
        <end position="715"/>
    </location>
</feature>
<dbReference type="GO" id="GO:0000127">
    <property type="term" value="C:transcription factor TFIIIC complex"/>
    <property type="evidence" value="ECO:0007669"/>
    <property type="project" value="InterPro"/>
</dbReference>
<evidence type="ECO:0000259" key="8">
    <source>
        <dbReference type="Pfam" id="PF20222"/>
    </source>
</evidence>
<evidence type="ECO:0000256" key="5">
    <source>
        <dbReference type="ARBA" id="ARBA00023242"/>
    </source>
</evidence>
<dbReference type="GO" id="GO:0042791">
    <property type="term" value="P:5S class rRNA transcription by RNA polymerase III"/>
    <property type="evidence" value="ECO:0007669"/>
    <property type="project" value="TreeGrafter"/>
</dbReference>
<keyword evidence="2" id="KW-0597">Phosphoprotein</keyword>
<dbReference type="InterPro" id="IPR007309">
    <property type="entry name" value="TFIIIC_Bblock-bd"/>
</dbReference>
<feature type="region of interest" description="Disordered" evidence="6">
    <location>
        <begin position="554"/>
        <end position="579"/>
    </location>
</feature>
<feature type="compositionally biased region" description="Low complexity" evidence="6">
    <location>
        <begin position="791"/>
        <end position="810"/>
    </location>
</feature>
<feature type="compositionally biased region" description="Basic residues" evidence="6">
    <location>
        <begin position="1051"/>
        <end position="1064"/>
    </location>
</feature>
<feature type="compositionally biased region" description="Pro residues" evidence="6">
    <location>
        <begin position="823"/>
        <end position="832"/>
    </location>
</feature>
<dbReference type="GeneID" id="87807743"/>
<feature type="compositionally biased region" description="Polar residues" evidence="6">
    <location>
        <begin position="1225"/>
        <end position="1248"/>
    </location>
</feature>
<dbReference type="PANTHER" id="PTHR15180:SF1">
    <property type="entry name" value="GENERAL TRANSCRIPTION FACTOR 3C POLYPEPTIDE 1"/>
    <property type="match status" value="1"/>
</dbReference>
<feature type="domain" description="B-block binding subunit of TFIIIC" evidence="7">
    <location>
        <begin position="148"/>
        <end position="215"/>
    </location>
</feature>
<keyword evidence="10" id="KW-1185">Reference proteome</keyword>
<dbReference type="InterPro" id="IPR046488">
    <property type="entry name" value="Sfc3/Tfc3_C"/>
</dbReference>
<keyword evidence="4" id="KW-0804">Transcription</keyword>
<sequence>MRIHELLEACLEYVAYDGVLGADPATLRSHLHSLDTNVDVDYFAYVWTLLARHPNLQVVIAADALPVGDVGAPTEERPPSPPPDPADDGRELFKVLGEDDGGDPPVARTDLIGLQLRYPQRVRIRCTEDEIYYRLTGSRSKIPKISPMIFLFLQLATRSREHGVTALELGPMTGSSQNSVYHYLKVLVQLGLCAKIPATVHGSSTSVLVYRRFVEQNVHYLANIARDTNTAPPVPETPAGDEEDDEVLETAEGSEARTLFQPKDLGFGFQPFSELELNAGHIPKERLIRVLDHPSLKNHLLGNHHLLGLIGWLPNTWEVRHRRTIQRHLHALVNAGIIEFVDTGANPRGCLRLTKYNPNIRAKVKLEPTQSSPEVVPAEVPFSVDDFNGTVQSNSNALLTQSTESQVLACVYESGNSGCIYSEITRRLNHLFKRTVEHVLNRHDLAYLPPHLRHKSIRCAMENFHRQRRLRVFTTDAYQRYMEVNGAPLEPHLQTEAGGHWAHIFRPVAESIEEHFNMMIQLSAITAPVGNPAGTKQGKSKADVHKRAVVRKRRQGIPAEEQEIKPNKYSNDAQERGRPRKYTYVVNPDGARNRQVIGQLFATKEIPEVLIYYKHLGKLIAAPAGYSGVGIPPPITDEEILAIGWDPSYFDPFPGKDKPMPKGAVKAPVKAPVKGKRKKREEVPQTDDDINSPQKRPKTTEEEAAERLEQQKLEKTRQLEAELAALTGKRVAIAPRRKFPPVAASPAPVTPRGPPPGVSSRPVALGEGSLSAYLASPGPILPGTNSPAPTPSRVPIARAPPARRGVAPAVGSPLASAPATPQMGPPVMPAPSIPQVLQTASGTAPPAPSAPGVGPSEMAETAAGPSTPSLVPQPPVATPTPATKKRGRTARYSLLPEEVAQVPGTGIPTDSATPPAKRQRRGAAEAPITTAPPVPSQPQVAQSPSAPATGSAVTQLTEPPPPIATPPAAHPPLNGPTVAESPHAETSVAAVQAPAPQPATPVTTTSSSVPMDVDPQPTSVQPPAQGSGPTNSLGLHTSPTTPSQTAVGRGGVRRATRTSARTKVKQLANEDEPLKSVDEVDLPKPVVVKPKPHAGRVNIAELKKRNEVYQCLVDGGGVASDAKLFLDHRKWTEKWVGTDHPNAPLVVAGMDRKVHRRVLDQLIAEDRIGQTDATTPTTTGRWVRTAIVFVKGKTKAEIDTYVRALANQATAGLIKPSAVSVPNAQFSSVKRTTSRNPVNPTSYRSRQPSAPPQISEGLTNREIFLHEPPMAACMYGYKLGRCLRAEYFHGAIMDAIVNQPGSPHLISGSPRVFALPFIYDELRIRDFFACVPLHKWDEDLYNWLQVPGNGDLRFHDIPRHMRTRNSLIHRVNQGGKNMIRTLLSLLCYLQLLLPMVAIEDEATATVRCPDAPLGQASAFVQATDFSTATYFLVHDVVPIYSVSEMPVTLFGVMDARTPAHVPELWRVLKNCSLGGGVLPHLPRLDMPPFPLAPTITAVLETSGADYLRTLRARSKWRHEIRIVPQQKEALNAAVNAETGERLITPEQLKQLAWENALLPQYVDDYLDRRTKSILGEGPSLVFKRSPNELHRQRAAERKEKANKEREAEIKKALAIRDQVALRIAAARVAYDERVKAAAERAGLEVTQDLKDYMIHNRPMTRIGELPTVAELDAIVQSFERFKNGVAPPRRINVSGRPAPTIRHVKRTARVQPKHPDAKLRRYRHNWTREEEELIIDAEAVIRARCRGTTNRGRPAMSQIFPQLQHQVVRTKIKKLLEMPGKEAYFMRLEESFYSLLIEHRGSAELPDHNPASHVDFDLMAHVNFLRQKINKNHLKLPIAITPINDPVHRAPELAASPAEMISKYTWDFLKSVQTGYEQIIDNPLLAEDTKLHNISLGSVTEEDPVGQEVVMMSMSRRPGLIRALLKMIVATPNEQYSVNAAAQLLNVIPKKEYEPQIAALVNEGILLKHPHLKHTGRMYAFNNAWLFTCEGSLPPTMDQQVAKADDIVHGPDGDDVVWPIVGEGGEIAVLMSMASQFEAEFEFNGANFPLLRQGRMTYNTRALNDDSFEVSLKVKRTVAPPKPTIGAPSPFKIPPLVLWGADAHAFPTDKQIKLVYDKIFQAGPNGLDRVMLQVRTSLTYDIIDSVLSALALESEQRVFWAGYDNARVVSSKFWGDWTVDVTPQADGNAKADKVQCAPRRWVTIWGGIIESEWHRAIKAATGQLVLRPGVTERQLRDRLAPVIDRQETTDVLQYLIEVGMATRKWAIPSARDVPPIQATDNDDARGIVWHTTSLLFA</sequence>
<dbReference type="Pfam" id="PF20222">
    <property type="entry name" value="DUF6581"/>
    <property type="match status" value="1"/>
</dbReference>
<feature type="compositionally biased region" description="Pro residues" evidence="6">
    <location>
        <begin position="958"/>
        <end position="974"/>
    </location>
</feature>
<comment type="subcellular location">
    <subcellularLocation>
        <location evidence="1">Nucleus</location>
    </subcellularLocation>
</comment>
<keyword evidence="5" id="KW-0539">Nucleus</keyword>
<feature type="compositionally biased region" description="Low complexity" evidence="6">
    <location>
        <begin position="661"/>
        <end position="672"/>
    </location>
</feature>
<keyword evidence="3" id="KW-0238">DNA-binding</keyword>
<evidence type="ECO:0008006" key="11">
    <source>
        <dbReference type="Google" id="ProtNLM"/>
    </source>
</evidence>
<gene>
    <name evidence="9" type="ORF">LOC62_03G004505</name>
</gene>
<feature type="region of interest" description="Disordered" evidence="6">
    <location>
        <begin position="740"/>
        <end position="764"/>
    </location>
</feature>
<dbReference type="GO" id="GO:0006384">
    <property type="term" value="P:transcription initiation at RNA polymerase III promoter"/>
    <property type="evidence" value="ECO:0007669"/>
    <property type="project" value="InterPro"/>
</dbReference>
<evidence type="ECO:0000256" key="2">
    <source>
        <dbReference type="ARBA" id="ARBA00022553"/>
    </source>
</evidence>
<reference evidence="9" key="1">
    <citation type="submission" date="2023-10" db="EMBL/GenBank/DDBJ databases">
        <authorList>
            <person name="Noh H."/>
        </authorList>
    </citation>
    <scope>NUCLEOTIDE SEQUENCE</scope>
    <source>
        <strain evidence="9">DUCC4014</strain>
    </source>
</reference>
<dbReference type="InterPro" id="IPR044210">
    <property type="entry name" value="Tfc3-like"/>
</dbReference>
<dbReference type="Pfam" id="PF04182">
    <property type="entry name" value="B-block_TFIIIC"/>
    <property type="match status" value="1"/>
</dbReference>
<feature type="compositionally biased region" description="Low complexity" evidence="6">
    <location>
        <begin position="937"/>
        <end position="949"/>
    </location>
</feature>
<feature type="compositionally biased region" description="Pro residues" evidence="6">
    <location>
        <begin position="748"/>
        <end position="757"/>
    </location>
</feature>
<name>A0AAF0YAB7_9TREE</name>
<accession>A0AAF0YAB7</accession>
<dbReference type="GO" id="GO:0003677">
    <property type="term" value="F:DNA binding"/>
    <property type="evidence" value="ECO:0007669"/>
    <property type="project" value="UniProtKB-KW"/>
</dbReference>
<feature type="region of interest" description="Disordered" evidence="6">
    <location>
        <begin position="1225"/>
        <end position="1253"/>
    </location>
</feature>